<dbReference type="RefSeq" id="WP_163722904.1">
    <property type="nucleotide sequence ID" value="NZ_AP022574.1"/>
</dbReference>
<sequence length="57" mass="6329">MMNEANQLDRAVMGAVLTDRRVGTTEVLEAPLDHSTVILGQPGLWDQLVIATWDHSR</sequence>
<evidence type="ECO:0000313" key="2">
    <source>
        <dbReference type="Proteomes" id="UP000466514"/>
    </source>
</evidence>
<dbReference type="Proteomes" id="UP000466514">
    <property type="component" value="Chromosome"/>
</dbReference>
<accession>A0A7I7MC29</accession>
<organism evidence="1 2">
    <name type="scientific">Mycolicibacterium psychrotolerans</name>
    <dbReference type="NCBI Taxonomy" id="216929"/>
    <lineage>
        <taxon>Bacteria</taxon>
        <taxon>Bacillati</taxon>
        <taxon>Actinomycetota</taxon>
        <taxon>Actinomycetes</taxon>
        <taxon>Mycobacteriales</taxon>
        <taxon>Mycobacteriaceae</taxon>
        <taxon>Mycolicibacterium</taxon>
    </lineage>
</organism>
<gene>
    <name evidence="1" type="ORF">MPSYJ_28710</name>
</gene>
<protein>
    <submittedName>
        <fullName evidence="1">Uncharacterized protein</fullName>
    </submittedName>
</protein>
<dbReference type="KEGG" id="mpsc:MPSYJ_28710"/>
<reference evidence="1 2" key="1">
    <citation type="journal article" date="2019" name="Emerg. Microbes Infect.">
        <title>Comprehensive subspecies identification of 175 nontuberculous mycobacteria species based on 7547 genomic profiles.</title>
        <authorList>
            <person name="Matsumoto Y."/>
            <person name="Kinjo T."/>
            <person name="Motooka D."/>
            <person name="Nabeya D."/>
            <person name="Jung N."/>
            <person name="Uechi K."/>
            <person name="Horii T."/>
            <person name="Iida T."/>
            <person name="Fujita J."/>
            <person name="Nakamura S."/>
        </authorList>
    </citation>
    <scope>NUCLEOTIDE SEQUENCE [LARGE SCALE GENOMIC DNA]</scope>
    <source>
        <strain evidence="1 2">JCM 13323</strain>
    </source>
</reference>
<keyword evidence="2" id="KW-1185">Reference proteome</keyword>
<name>A0A7I7MC29_9MYCO</name>
<proteinExistence type="predicted"/>
<evidence type="ECO:0000313" key="1">
    <source>
        <dbReference type="EMBL" id="BBX69410.1"/>
    </source>
</evidence>
<dbReference type="EMBL" id="AP022574">
    <property type="protein sequence ID" value="BBX69410.1"/>
    <property type="molecule type" value="Genomic_DNA"/>
</dbReference>
<dbReference type="AlphaFoldDB" id="A0A7I7MC29"/>